<keyword evidence="4 6" id="KW-0371">Homeobox</keyword>
<evidence type="ECO:0000256" key="3">
    <source>
        <dbReference type="ARBA" id="ARBA00023125"/>
    </source>
</evidence>
<dbReference type="InterPro" id="IPR050649">
    <property type="entry name" value="Paired_Homeobox_TFs"/>
</dbReference>
<feature type="domain" description="Homeobox" evidence="9">
    <location>
        <begin position="145"/>
        <end position="205"/>
    </location>
</feature>
<dbReference type="PANTHER" id="PTHR24329">
    <property type="entry name" value="HOMEOBOX PROTEIN ARISTALESS"/>
    <property type="match status" value="1"/>
</dbReference>
<dbReference type="EMBL" id="JARKIK010000086">
    <property type="protein sequence ID" value="KAK8724143.1"/>
    <property type="molecule type" value="Genomic_DNA"/>
</dbReference>
<gene>
    <name evidence="10" type="ORF">OTU49_011236</name>
</gene>
<feature type="compositionally biased region" description="Pro residues" evidence="8">
    <location>
        <begin position="374"/>
        <end position="383"/>
    </location>
</feature>
<dbReference type="SMART" id="SM00389">
    <property type="entry name" value="HOX"/>
    <property type="match status" value="1"/>
</dbReference>
<evidence type="ECO:0000259" key="9">
    <source>
        <dbReference type="PROSITE" id="PS50071"/>
    </source>
</evidence>
<dbReference type="FunFam" id="1.10.10.60:FF:000102">
    <property type="entry name" value="Aristaless related homeobox"/>
    <property type="match status" value="1"/>
</dbReference>
<dbReference type="PANTHER" id="PTHR24329:SF543">
    <property type="entry name" value="FI01017P-RELATED"/>
    <property type="match status" value="1"/>
</dbReference>
<dbReference type="GO" id="GO:0000977">
    <property type="term" value="F:RNA polymerase II transcription regulatory region sequence-specific DNA binding"/>
    <property type="evidence" value="ECO:0007669"/>
    <property type="project" value="TreeGrafter"/>
</dbReference>
<comment type="caution">
    <text evidence="10">The sequence shown here is derived from an EMBL/GenBank/DDBJ whole genome shotgun (WGS) entry which is preliminary data.</text>
</comment>
<organism evidence="10 11">
    <name type="scientific">Cherax quadricarinatus</name>
    <name type="common">Australian red claw crayfish</name>
    <dbReference type="NCBI Taxonomy" id="27406"/>
    <lineage>
        <taxon>Eukaryota</taxon>
        <taxon>Metazoa</taxon>
        <taxon>Ecdysozoa</taxon>
        <taxon>Arthropoda</taxon>
        <taxon>Crustacea</taxon>
        <taxon>Multicrustacea</taxon>
        <taxon>Malacostraca</taxon>
        <taxon>Eumalacostraca</taxon>
        <taxon>Eucarida</taxon>
        <taxon>Decapoda</taxon>
        <taxon>Pleocyemata</taxon>
        <taxon>Astacidea</taxon>
        <taxon>Parastacoidea</taxon>
        <taxon>Parastacidae</taxon>
        <taxon>Cherax</taxon>
    </lineage>
</organism>
<dbReference type="InterPro" id="IPR001356">
    <property type="entry name" value="HD"/>
</dbReference>
<dbReference type="PRINTS" id="PR00031">
    <property type="entry name" value="HTHREPRESSR"/>
</dbReference>
<feature type="DNA-binding region" description="Homeobox" evidence="6">
    <location>
        <begin position="147"/>
        <end position="206"/>
    </location>
</feature>
<proteinExistence type="predicted"/>
<dbReference type="Proteomes" id="UP001445076">
    <property type="component" value="Unassembled WGS sequence"/>
</dbReference>
<dbReference type="InterPro" id="IPR017970">
    <property type="entry name" value="Homeobox_CS"/>
</dbReference>
<dbReference type="InterPro" id="IPR009057">
    <property type="entry name" value="Homeodomain-like_sf"/>
</dbReference>
<keyword evidence="5 6" id="KW-0539">Nucleus</keyword>
<dbReference type="SUPFAM" id="SSF46689">
    <property type="entry name" value="Homeodomain-like"/>
    <property type="match status" value="1"/>
</dbReference>
<evidence type="ECO:0000256" key="1">
    <source>
        <dbReference type="ARBA" id="ARBA00004123"/>
    </source>
</evidence>
<dbReference type="PROSITE" id="PS00027">
    <property type="entry name" value="HOMEOBOX_1"/>
    <property type="match status" value="1"/>
</dbReference>
<dbReference type="Gene3D" id="1.10.10.60">
    <property type="entry name" value="Homeodomain-like"/>
    <property type="match status" value="1"/>
</dbReference>
<dbReference type="PROSITE" id="PS50071">
    <property type="entry name" value="HOMEOBOX_2"/>
    <property type="match status" value="1"/>
</dbReference>
<sequence length="435" mass="47504">QLSPSLDRCESQCWTDYRPFAVTKQGYKRYFSGHFSCALCLRLDMGILEERPTPVSVALDMCLKRQGDPVTQAARDHHPNPPSTRPHQDPDEDLEVDVVDTDSEIEVGKGEEEACEEEEEGGNAGGVGGEGSSEGSGEAGGPSKRKQRRYRTTFTSYQLEELEKVFARTHYPDVFTREELAMKIGLTEARIQVWFQNRRAKWRKQEKVGPSTHPYGAFPPSAPLPMQNPALPPTISSPFAALGYPPHTAKHLDPATMFHGGRVPPPAAAYLPPTTVAAVAAAAAAASAPQPLLPPGTHYMHPSLAVLRDLQYRPPALAPHLLPYTPSFTSVLAQLSQRSKLETTPYLASLQPYLPSLAGLQSHASSLSTSSLVPPLPYSPPLTGPQGLQAPPLAPLPLRRDDAERRQASLQDLRLKARDQEVKLELMRKAGEITA</sequence>
<protein>
    <recommendedName>
        <fullName evidence="9">Homeobox domain-containing protein</fullName>
    </recommendedName>
</protein>
<evidence type="ECO:0000256" key="5">
    <source>
        <dbReference type="ARBA" id="ARBA00023242"/>
    </source>
</evidence>
<dbReference type="CDD" id="cd00086">
    <property type="entry name" value="homeodomain"/>
    <property type="match status" value="1"/>
</dbReference>
<keyword evidence="2" id="KW-0217">Developmental protein</keyword>
<evidence type="ECO:0000256" key="8">
    <source>
        <dbReference type="SAM" id="MobiDB-lite"/>
    </source>
</evidence>
<feature type="non-terminal residue" evidence="10">
    <location>
        <position position="1"/>
    </location>
</feature>
<feature type="region of interest" description="Disordered" evidence="8">
    <location>
        <begin position="70"/>
        <end position="92"/>
    </location>
</feature>
<feature type="region of interest" description="Disordered" evidence="8">
    <location>
        <begin position="106"/>
        <end position="150"/>
    </location>
</feature>
<keyword evidence="3 6" id="KW-0238">DNA-binding</keyword>
<evidence type="ECO:0000256" key="6">
    <source>
        <dbReference type="PROSITE-ProRule" id="PRU00108"/>
    </source>
</evidence>
<evidence type="ECO:0000256" key="2">
    <source>
        <dbReference type="ARBA" id="ARBA00022473"/>
    </source>
</evidence>
<evidence type="ECO:0000256" key="7">
    <source>
        <dbReference type="RuleBase" id="RU000682"/>
    </source>
</evidence>
<dbReference type="GO" id="GO:0000981">
    <property type="term" value="F:DNA-binding transcription factor activity, RNA polymerase II-specific"/>
    <property type="evidence" value="ECO:0007669"/>
    <property type="project" value="InterPro"/>
</dbReference>
<dbReference type="Pfam" id="PF00046">
    <property type="entry name" value="Homeodomain"/>
    <property type="match status" value="1"/>
</dbReference>
<name>A0AAW0W3X4_CHEQU</name>
<evidence type="ECO:0000313" key="11">
    <source>
        <dbReference type="Proteomes" id="UP001445076"/>
    </source>
</evidence>
<keyword evidence="11" id="KW-1185">Reference proteome</keyword>
<dbReference type="AlphaFoldDB" id="A0AAW0W3X4"/>
<feature type="region of interest" description="Disordered" evidence="8">
    <location>
        <begin position="369"/>
        <end position="408"/>
    </location>
</feature>
<comment type="subcellular location">
    <subcellularLocation>
        <location evidence="1 6 7">Nucleus</location>
    </subcellularLocation>
</comment>
<dbReference type="GO" id="GO:0005634">
    <property type="term" value="C:nucleus"/>
    <property type="evidence" value="ECO:0007669"/>
    <property type="project" value="UniProtKB-SubCell"/>
</dbReference>
<reference evidence="10 11" key="1">
    <citation type="journal article" date="2024" name="BMC Genomics">
        <title>Genome assembly of redclaw crayfish (Cherax quadricarinatus) provides insights into its immune adaptation and hypoxia tolerance.</title>
        <authorList>
            <person name="Liu Z."/>
            <person name="Zheng J."/>
            <person name="Li H."/>
            <person name="Fang K."/>
            <person name="Wang S."/>
            <person name="He J."/>
            <person name="Zhou D."/>
            <person name="Weng S."/>
            <person name="Chi M."/>
            <person name="Gu Z."/>
            <person name="He J."/>
            <person name="Li F."/>
            <person name="Wang M."/>
        </authorList>
    </citation>
    <scope>NUCLEOTIDE SEQUENCE [LARGE SCALE GENOMIC DNA]</scope>
    <source>
        <strain evidence="10">ZL_2023a</strain>
    </source>
</reference>
<feature type="compositionally biased region" description="Basic and acidic residues" evidence="8">
    <location>
        <begin position="398"/>
        <end position="408"/>
    </location>
</feature>
<evidence type="ECO:0000313" key="10">
    <source>
        <dbReference type="EMBL" id="KAK8724143.1"/>
    </source>
</evidence>
<dbReference type="InterPro" id="IPR000047">
    <property type="entry name" value="HTH_motif"/>
</dbReference>
<feature type="compositionally biased region" description="Gly residues" evidence="8">
    <location>
        <begin position="122"/>
        <end position="140"/>
    </location>
</feature>
<evidence type="ECO:0000256" key="4">
    <source>
        <dbReference type="ARBA" id="ARBA00023155"/>
    </source>
</evidence>
<accession>A0AAW0W3X4</accession>